<dbReference type="InterPro" id="IPR013780">
    <property type="entry name" value="Glyco_hydro_b"/>
</dbReference>
<accession>A0AAU8JKK7</accession>
<feature type="domain" description="Glycoside hydrolase family 31 N-terminal" evidence="4">
    <location>
        <begin position="68"/>
        <end position="280"/>
    </location>
</feature>
<dbReference type="InterPro" id="IPR017853">
    <property type="entry name" value="GH"/>
</dbReference>
<dbReference type="CDD" id="cd14752">
    <property type="entry name" value="GH31_N"/>
    <property type="match status" value="1"/>
</dbReference>
<sequence length="1032" mass="118232">MSNDIFPPKIENGKAKNVYKFLKVEEYFGRYQEWDKLGAVEGHSFDKDKKTLSLNFSKAGGGNCVMLIQCVQNDTFRVRFNPTKSKVDQYSDVSHLLEKANFDLEDEELKQNFIFDVDCKEANGQIVLTTKSQYNPIVMKVVVTIAPFGIKVFNISESNSEFAEIPVWQTADTPIYYTPHSLDPNNPEDYAVIQAVKKPANAKYFGFGEQGGTKLSKNTDQLNYFNFDNMRYRQIYERGPLDNREPLYHSEPFFYEFNGIPDSNNVNAVLLDNPSQVFIDIGYSNSSRYMFGTRFGDLDYYVFLGEDPKNILDSFTAIVGRPGLKPRYALGYHQGCYGYECAADLKWAVEKHRAWGIPLDGLAVDVDLQDNYRTFTIKPNYQTNKNWPHEQTFGNHQEMFSWLRQQGVKCSTNITPVISSQDLGNPGYYSTYKEGLENGYFVLDKRYDADNPDSKHYQVYGSSHEFCPNGGWVEGYNSGQPYIGEVYYGDFQGKPLGSPGHYSDFARPEVREWWGKQYKYLFEQGLEFVWQDMTTPAIRDNRGDMKGFPFKLMVHSDFQGELELKPALKVWNLYSYNLHKATYEGLNKLPGRENKRNFIIGRGSYVGSHRYAGLWTGDNSSDWDFLQMNISQVLSLGMHALAITGQDIGGFEQSAADEKQKWASPELVIRWTAAGAFLPWFRNHYVRKGRKEFQEVFQYVEWFKAWGKEIPAPQDLYYMVPEICGHYIKLRYRLMQLFYDALFENTLDGLPICRPLFLNDPQDQSLYNDKEQFLNDEFFVRNDLLIAPVLRPQSEDNNNGRRDVYLPAGSNWYCFVDNVMPLGAAVEGGTTIRDFDANLNTHGNHIHFIVPMYVRGGAIIPTIELEQYVGQLNAEGKPNPITLNVYPGKEGEYTMYLDDGVSRSSAPKAEVDDEKANDEYRETQITHRYTSQKTREIKVERIHDGYTPKYETYFFVAVLHDPGEAKGSSGPLKSVTIAGQQVQAISSGSADQRSHALHNAASNAWYYNENINISYIKVFDNSSSITIKAEYV</sequence>
<comment type="similarity">
    <text evidence="1 2">Belongs to the glycosyl hydrolase 31 family.</text>
</comment>
<organism evidence="6">
    <name type="scientific">Planktothricoides raciborskii GIHE-MW2</name>
    <dbReference type="NCBI Taxonomy" id="2792601"/>
    <lineage>
        <taxon>Bacteria</taxon>
        <taxon>Bacillati</taxon>
        <taxon>Cyanobacteriota</taxon>
        <taxon>Cyanophyceae</taxon>
        <taxon>Oscillatoriophycideae</taxon>
        <taxon>Oscillatoriales</taxon>
        <taxon>Oscillatoriaceae</taxon>
        <taxon>Planktothricoides</taxon>
    </lineage>
</organism>
<evidence type="ECO:0000259" key="3">
    <source>
        <dbReference type="Pfam" id="PF01055"/>
    </source>
</evidence>
<name>A0AAU8JKK7_9CYAN</name>
<dbReference type="InterPro" id="IPR025887">
    <property type="entry name" value="Glyco_hydro_31_N_dom"/>
</dbReference>
<dbReference type="EMBL" id="CP159837">
    <property type="protein sequence ID" value="XCM39342.1"/>
    <property type="molecule type" value="Genomic_DNA"/>
</dbReference>
<dbReference type="Gene3D" id="3.20.20.80">
    <property type="entry name" value="Glycosidases"/>
    <property type="match status" value="1"/>
</dbReference>
<proteinExistence type="inferred from homology"/>
<dbReference type="InterPro" id="IPR000322">
    <property type="entry name" value="Glyco_hydro_31_TIM"/>
</dbReference>
<evidence type="ECO:0000256" key="2">
    <source>
        <dbReference type="RuleBase" id="RU361185"/>
    </source>
</evidence>
<dbReference type="InterPro" id="IPR048395">
    <property type="entry name" value="Glyco_hydro_31_C"/>
</dbReference>
<evidence type="ECO:0000259" key="4">
    <source>
        <dbReference type="Pfam" id="PF13802"/>
    </source>
</evidence>
<gene>
    <name evidence="6" type="ORF">ABWT76_002257</name>
</gene>
<keyword evidence="2" id="KW-0326">Glycosidase</keyword>
<dbReference type="GO" id="GO:0030246">
    <property type="term" value="F:carbohydrate binding"/>
    <property type="evidence" value="ECO:0007669"/>
    <property type="project" value="InterPro"/>
</dbReference>
<dbReference type="SUPFAM" id="SSF51011">
    <property type="entry name" value="Glycosyl hydrolase domain"/>
    <property type="match status" value="1"/>
</dbReference>
<dbReference type="Pfam" id="PF21365">
    <property type="entry name" value="Glyco_hydro_31_3rd"/>
    <property type="match status" value="1"/>
</dbReference>
<dbReference type="PANTHER" id="PTHR22762">
    <property type="entry name" value="ALPHA-GLUCOSIDASE"/>
    <property type="match status" value="1"/>
</dbReference>
<dbReference type="Pfam" id="PF01055">
    <property type="entry name" value="Glyco_hydro_31_2nd"/>
    <property type="match status" value="1"/>
</dbReference>
<reference evidence="6" key="1">
    <citation type="submission" date="2024-07" db="EMBL/GenBank/DDBJ databases">
        <authorList>
            <person name="Kim Y.J."/>
            <person name="Jeong J.Y."/>
        </authorList>
    </citation>
    <scope>NUCLEOTIDE SEQUENCE</scope>
    <source>
        <strain evidence="6">GIHE-MW2</strain>
    </source>
</reference>
<evidence type="ECO:0000256" key="1">
    <source>
        <dbReference type="ARBA" id="ARBA00007806"/>
    </source>
</evidence>
<dbReference type="AlphaFoldDB" id="A0AAU8JKK7"/>
<dbReference type="Pfam" id="PF13802">
    <property type="entry name" value="Gal_mutarotas_2"/>
    <property type="match status" value="1"/>
</dbReference>
<feature type="domain" description="Glycosyl hydrolase family 31 C-terminal" evidence="5">
    <location>
        <begin position="749"/>
        <end position="860"/>
    </location>
</feature>
<dbReference type="InterPro" id="IPR011013">
    <property type="entry name" value="Gal_mutarotase_sf_dom"/>
</dbReference>
<feature type="domain" description="Glycoside hydrolase family 31 TIM barrel" evidence="3">
    <location>
        <begin position="323"/>
        <end position="740"/>
    </location>
</feature>
<evidence type="ECO:0000313" key="6">
    <source>
        <dbReference type="EMBL" id="XCM39342.1"/>
    </source>
</evidence>
<dbReference type="SUPFAM" id="SSF51445">
    <property type="entry name" value="(Trans)glycosidases"/>
    <property type="match status" value="1"/>
</dbReference>
<dbReference type="GO" id="GO:0005975">
    <property type="term" value="P:carbohydrate metabolic process"/>
    <property type="evidence" value="ECO:0007669"/>
    <property type="project" value="InterPro"/>
</dbReference>
<dbReference type="PANTHER" id="PTHR22762:SF120">
    <property type="entry name" value="HETEROGLYCAN GLUCOSIDASE 1"/>
    <property type="match status" value="1"/>
</dbReference>
<keyword evidence="2" id="KW-0378">Hydrolase</keyword>
<dbReference type="Gene3D" id="2.60.40.1180">
    <property type="entry name" value="Golgi alpha-mannosidase II"/>
    <property type="match status" value="2"/>
</dbReference>
<dbReference type="Gene3D" id="2.60.40.1760">
    <property type="entry name" value="glycosyl hydrolase (family 31)"/>
    <property type="match status" value="1"/>
</dbReference>
<dbReference type="SUPFAM" id="SSF74650">
    <property type="entry name" value="Galactose mutarotase-like"/>
    <property type="match status" value="1"/>
</dbReference>
<dbReference type="GO" id="GO:0004553">
    <property type="term" value="F:hydrolase activity, hydrolyzing O-glycosyl compounds"/>
    <property type="evidence" value="ECO:0007669"/>
    <property type="project" value="InterPro"/>
</dbReference>
<evidence type="ECO:0000259" key="5">
    <source>
        <dbReference type="Pfam" id="PF21365"/>
    </source>
</evidence>
<dbReference type="RefSeq" id="WP_354636123.1">
    <property type="nucleotide sequence ID" value="NZ_CP159837.1"/>
</dbReference>
<protein>
    <submittedName>
        <fullName evidence="6">TIM-barrel domain-containing protein</fullName>
    </submittedName>
</protein>